<keyword evidence="1" id="KW-0732">Signal</keyword>
<keyword evidence="3" id="KW-1185">Reference proteome</keyword>
<feature type="chain" id="PRO_5041914540" evidence="1">
    <location>
        <begin position="20"/>
        <end position="127"/>
    </location>
</feature>
<dbReference type="AlphaFoldDB" id="A0AAD7NNV5"/>
<proteinExistence type="predicted"/>
<evidence type="ECO:0000313" key="3">
    <source>
        <dbReference type="Proteomes" id="UP001215598"/>
    </source>
</evidence>
<dbReference type="Proteomes" id="UP001215598">
    <property type="component" value="Unassembled WGS sequence"/>
</dbReference>
<evidence type="ECO:0000256" key="1">
    <source>
        <dbReference type="SAM" id="SignalP"/>
    </source>
</evidence>
<accession>A0AAD7NNV5</accession>
<comment type="caution">
    <text evidence="2">The sequence shown here is derived from an EMBL/GenBank/DDBJ whole genome shotgun (WGS) entry which is preliminary data.</text>
</comment>
<sequence>MSLSRTTLLMLLGAPPLSAASAGVFHLPPALTPAIGASSFDPHLIRSAAYGHLSFYIDTQHLRRPPKGAAGLGLTLPYVDEEPRVQLGFYFYALDLNKAPFGCRYLALLCVMLRHFARLILLQSSAK</sequence>
<evidence type="ECO:0000313" key="2">
    <source>
        <dbReference type="EMBL" id="KAJ7769492.1"/>
    </source>
</evidence>
<gene>
    <name evidence="2" type="ORF">B0H16DRAFT_1452673</name>
</gene>
<dbReference type="EMBL" id="JARKIB010000018">
    <property type="protein sequence ID" value="KAJ7769492.1"/>
    <property type="molecule type" value="Genomic_DNA"/>
</dbReference>
<name>A0AAD7NNV5_9AGAR</name>
<organism evidence="2 3">
    <name type="scientific">Mycena metata</name>
    <dbReference type="NCBI Taxonomy" id="1033252"/>
    <lineage>
        <taxon>Eukaryota</taxon>
        <taxon>Fungi</taxon>
        <taxon>Dikarya</taxon>
        <taxon>Basidiomycota</taxon>
        <taxon>Agaricomycotina</taxon>
        <taxon>Agaricomycetes</taxon>
        <taxon>Agaricomycetidae</taxon>
        <taxon>Agaricales</taxon>
        <taxon>Marasmiineae</taxon>
        <taxon>Mycenaceae</taxon>
        <taxon>Mycena</taxon>
    </lineage>
</organism>
<protein>
    <submittedName>
        <fullName evidence="2">Uncharacterized protein</fullName>
    </submittedName>
</protein>
<reference evidence="2" key="1">
    <citation type="submission" date="2023-03" db="EMBL/GenBank/DDBJ databases">
        <title>Massive genome expansion in bonnet fungi (Mycena s.s.) driven by repeated elements and novel gene families across ecological guilds.</title>
        <authorList>
            <consortium name="Lawrence Berkeley National Laboratory"/>
            <person name="Harder C.B."/>
            <person name="Miyauchi S."/>
            <person name="Viragh M."/>
            <person name="Kuo A."/>
            <person name="Thoen E."/>
            <person name="Andreopoulos B."/>
            <person name="Lu D."/>
            <person name="Skrede I."/>
            <person name="Drula E."/>
            <person name="Henrissat B."/>
            <person name="Morin E."/>
            <person name="Kohler A."/>
            <person name="Barry K."/>
            <person name="LaButti K."/>
            <person name="Morin E."/>
            <person name="Salamov A."/>
            <person name="Lipzen A."/>
            <person name="Mereny Z."/>
            <person name="Hegedus B."/>
            <person name="Baldrian P."/>
            <person name="Stursova M."/>
            <person name="Weitz H."/>
            <person name="Taylor A."/>
            <person name="Grigoriev I.V."/>
            <person name="Nagy L.G."/>
            <person name="Martin F."/>
            <person name="Kauserud H."/>
        </authorList>
    </citation>
    <scope>NUCLEOTIDE SEQUENCE</scope>
    <source>
        <strain evidence="2">CBHHK182m</strain>
    </source>
</reference>
<feature type="signal peptide" evidence="1">
    <location>
        <begin position="1"/>
        <end position="19"/>
    </location>
</feature>